<dbReference type="PANTHER" id="PTHR11552:SF217">
    <property type="entry name" value="GLUCOSE DEHYDROGENASE [FAD, QUINONE]"/>
    <property type="match status" value="1"/>
</dbReference>
<keyword evidence="3" id="KW-1185">Reference proteome</keyword>
<sequence>MWSRHSKVSFRARYDYDFIVIGGGSAGAVVASRLSEVPQWKVLLVEAVICA</sequence>
<comment type="caution">
    <text evidence="2">The sequence shown here is derived from an EMBL/GenBank/DDBJ whole genome shotgun (WGS) entry which is preliminary data.</text>
</comment>
<protein>
    <submittedName>
        <fullName evidence="2">(Mediterranean fruit fly) hypothetical protein</fullName>
    </submittedName>
</protein>
<dbReference type="Proteomes" id="UP000606786">
    <property type="component" value="Unassembled WGS sequence"/>
</dbReference>
<dbReference type="InterPro" id="IPR012132">
    <property type="entry name" value="GMC_OxRdtase"/>
</dbReference>
<evidence type="ECO:0000256" key="1">
    <source>
        <dbReference type="ARBA" id="ARBA00010790"/>
    </source>
</evidence>
<dbReference type="EMBL" id="CAJHJT010000001">
    <property type="protein sequence ID" value="CAD6995684.1"/>
    <property type="molecule type" value="Genomic_DNA"/>
</dbReference>
<organism evidence="2 3">
    <name type="scientific">Ceratitis capitata</name>
    <name type="common">Mediterranean fruit fly</name>
    <name type="synonym">Tephritis capitata</name>
    <dbReference type="NCBI Taxonomy" id="7213"/>
    <lineage>
        <taxon>Eukaryota</taxon>
        <taxon>Metazoa</taxon>
        <taxon>Ecdysozoa</taxon>
        <taxon>Arthropoda</taxon>
        <taxon>Hexapoda</taxon>
        <taxon>Insecta</taxon>
        <taxon>Pterygota</taxon>
        <taxon>Neoptera</taxon>
        <taxon>Endopterygota</taxon>
        <taxon>Diptera</taxon>
        <taxon>Brachycera</taxon>
        <taxon>Muscomorpha</taxon>
        <taxon>Tephritoidea</taxon>
        <taxon>Tephritidae</taxon>
        <taxon>Ceratitis</taxon>
        <taxon>Ceratitis</taxon>
    </lineage>
</organism>
<name>A0A811U9T8_CERCA</name>
<dbReference type="PANTHER" id="PTHR11552">
    <property type="entry name" value="GLUCOSE-METHANOL-CHOLINE GMC OXIDOREDUCTASE"/>
    <property type="match status" value="1"/>
</dbReference>
<dbReference type="GO" id="GO:0016491">
    <property type="term" value="F:oxidoreductase activity"/>
    <property type="evidence" value="ECO:0007669"/>
    <property type="project" value="TreeGrafter"/>
</dbReference>
<dbReference type="GO" id="GO:0050660">
    <property type="term" value="F:flavin adenine dinucleotide binding"/>
    <property type="evidence" value="ECO:0007669"/>
    <property type="project" value="InterPro"/>
</dbReference>
<evidence type="ECO:0000313" key="3">
    <source>
        <dbReference type="Proteomes" id="UP000606786"/>
    </source>
</evidence>
<dbReference type="AlphaFoldDB" id="A0A811U9T8"/>
<reference evidence="2" key="1">
    <citation type="submission" date="2020-11" db="EMBL/GenBank/DDBJ databases">
        <authorList>
            <person name="Whitehead M."/>
        </authorList>
    </citation>
    <scope>NUCLEOTIDE SEQUENCE</scope>
    <source>
        <strain evidence="2">EGII</strain>
    </source>
</reference>
<evidence type="ECO:0000313" key="2">
    <source>
        <dbReference type="EMBL" id="CAD6995684.1"/>
    </source>
</evidence>
<gene>
    <name evidence="2" type="ORF">CCAP1982_LOCUS4391</name>
</gene>
<comment type="similarity">
    <text evidence="1">Belongs to the GMC oxidoreductase family.</text>
</comment>
<dbReference type="InterPro" id="IPR036188">
    <property type="entry name" value="FAD/NAD-bd_sf"/>
</dbReference>
<proteinExistence type="inferred from homology"/>
<dbReference type="SUPFAM" id="SSF51905">
    <property type="entry name" value="FAD/NAD(P)-binding domain"/>
    <property type="match status" value="1"/>
</dbReference>
<dbReference type="Gene3D" id="3.50.50.60">
    <property type="entry name" value="FAD/NAD(P)-binding domain"/>
    <property type="match status" value="1"/>
</dbReference>
<accession>A0A811U9T8</accession>